<dbReference type="GO" id="GO:0061631">
    <property type="term" value="F:ubiquitin conjugating enzyme activity"/>
    <property type="evidence" value="ECO:0000318"/>
    <property type="project" value="GO_Central"/>
</dbReference>
<dbReference type="PROSITE" id="PS50127">
    <property type="entry name" value="UBC_2"/>
    <property type="match status" value="1"/>
</dbReference>
<organism evidence="5 6">
    <name type="scientific">Spinacia oleracea</name>
    <name type="common">Spinach</name>
    <dbReference type="NCBI Taxonomy" id="3562"/>
    <lineage>
        <taxon>Eukaryota</taxon>
        <taxon>Viridiplantae</taxon>
        <taxon>Streptophyta</taxon>
        <taxon>Embryophyta</taxon>
        <taxon>Tracheophyta</taxon>
        <taxon>Spermatophyta</taxon>
        <taxon>Magnoliopsida</taxon>
        <taxon>eudicotyledons</taxon>
        <taxon>Gunneridae</taxon>
        <taxon>Pentapetalae</taxon>
        <taxon>Caryophyllales</taxon>
        <taxon>Chenopodiaceae</taxon>
        <taxon>Chenopodioideae</taxon>
        <taxon>Anserineae</taxon>
        <taxon>Spinacia</taxon>
    </lineage>
</organism>
<accession>A0A9R0K9D4</accession>
<proteinExistence type="predicted"/>
<name>A0A9R0K9D4_SPIOL</name>
<feature type="region of interest" description="Disordered" evidence="3">
    <location>
        <begin position="1"/>
        <end position="24"/>
    </location>
</feature>
<dbReference type="Gene3D" id="3.10.110.10">
    <property type="entry name" value="Ubiquitin Conjugating Enzyme"/>
    <property type="match status" value="1"/>
</dbReference>
<reference evidence="6" key="2">
    <citation type="submission" date="2025-08" db="UniProtKB">
        <authorList>
            <consortium name="RefSeq"/>
        </authorList>
    </citation>
    <scope>IDENTIFICATION</scope>
    <source>
        <tissue evidence="6">Leaf</tissue>
    </source>
</reference>
<feature type="compositionally biased region" description="Polar residues" evidence="3">
    <location>
        <begin position="1"/>
        <end position="17"/>
    </location>
</feature>
<evidence type="ECO:0000313" key="5">
    <source>
        <dbReference type="Proteomes" id="UP000813463"/>
    </source>
</evidence>
<reference evidence="5" key="1">
    <citation type="journal article" date="2021" name="Nat. Commun.">
        <title>Genomic analyses provide insights into spinach domestication and the genetic basis of agronomic traits.</title>
        <authorList>
            <person name="Cai X."/>
            <person name="Sun X."/>
            <person name="Xu C."/>
            <person name="Sun H."/>
            <person name="Wang X."/>
            <person name="Ge C."/>
            <person name="Zhang Z."/>
            <person name="Wang Q."/>
            <person name="Fei Z."/>
            <person name="Jiao C."/>
            <person name="Wang Q."/>
        </authorList>
    </citation>
    <scope>NUCLEOTIDE SEQUENCE [LARGE SCALE GENOMIC DNA]</scope>
    <source>
        <strain evidence="5">cv. Varoflay</strain>
    </source>
</reference>
<sequence>MHGNINRSPFLTMTSLSGKAPPDSDHQIPQFGVVYDTSDHHFVRNNTNVPRSSVQKKIMQEWKLLQKDLPETIFVRVYETRVDLLRAAIVGARGTPYHDGLFFFDVAFPADYPAHPPLVHYRSFGFRINPNLYCNGTVCLSLLNTWSGAKCERWDPNNSTILQLLLSIQALILNEKPYFNEPAWVGRLDRERESLAYSEQSFILTCKSTLCLLRNPPKNFKPIVTQHFKDRAEFILNACYAYRNGFARVGYFNGVVEGTKGRVSGKLKGSIDGLYSDLLTEMSKTGASVKHLTQQARTEEENKARKEAATAAAGGGSECMSSFKEIGRSFVYLLKKIGFLRSNQKKNKSHKSKG</sequence>
<dbReference type="PANTHER" id="PTHR46116">
    <property type="entry name" value="(E3-INDEPENDENT) E2 UBIQUITIN-CONJUGATING ENZYME"/>
    <property type="match status" value="1"/>
</dbReference>
<dbReference type="Proteomes" id="UP000813463">
    <property type="component" value="Chromosome 3"/>
</dbReference>
<evidence type="ECO:0000313" key="6">
    <source>
        <dbReference type="RefSeq" id="XP_021862538.2"/>
    </source>
</evidence>
<dbReference type="InterPro" id="IPR000608">
    <property type="entry name" value="UBC"/>
</dbReference>
<dbReference type="SMART" id="SM00212">
    <property type="entry name" value="UBCc"/>
    <property type="match status" value="1"/>
</dbReference>
<dbReference type="CDD" id="cd23837">
    <property type="entry name" value="UBCc_UBE2O"/>
    <property type="match status" value="1"/>
</dbReference>
<dbReference type="InterPro" id="IPR016135">
    <property type="entry name" value="UBQ-conjugating_enzyme/RWD"/>
</dbReference>
<protein>
    <submittedName>
        <fullName evidence="6">Probable ubiquitin-conjugating enzyme E2 24</fullName>
    </submittedName>
</protein>
<dbReference type="SUPFAM" id="SSF54495">
    <property type="entry name" value="UBC-like"/>
    <property type="match status" value="1"/>
</dbReference>
<keyword evidence="5" id="KW-1185">Reference proteome</keyword>
<keyword evidence="1" id="KW-0808">Transferase</keyword>
<dbReference type="GeneID" id="110801478"/>
<feature type="domain" description="UBC core" evidence="4">
    <location>
        <begin position="53"/>
        <end position="210"/>
    </location>
</feature>
<evidence type="ECO:0000256" key="1">
    <source>
        <dbReference type="ARBA" id="ARBA00022679"/>
    </source>
</evidence>
<dbReference type="AlphaFoldDB" id="A0A9R0K9D4"/>
<evidence type="ECO:0000256" key="2">
    <source>
        <dbReference type="ARBA" id="ARBA00022786"/>
    </source>
</evidence>
<evidence type="ECO:0000259" key="4">
    <source>
        <dbReference type="PROSITE" id="PS50127"/>
    </source>
</evidence>
<dbReference type="RefSeq" id="XP_021862538.2">
    <property type="nucleotide sequence ID" value="XM_022006846.2"/>
</dbReference>
<evidence type="ECO:0000256" key="3">
    <source>
        <dbReference type="SAM" id="MobiDB-lite"/>
    </source>
</evidence>
<dbReference type="PANTHER" id="PTHR46116:SF19">
    <property type="entry name" value="UBIQUITIN-CONJUGATING ENZYME FAMILY PROTEIN"/>
    <property type="match status" value="1"/>
</dbReference>
<gene>
    <name evidence="6" type="primary">LOC110801478</name>
</gene>
<keyword evidence="2" id="KW-0833">Ubl conjugation pathway</keyword>
<dbReference type="KEGG" id="soe:110801478"/>
<dbReference type="Pfam" id="PF00179">
    <property type="entry name" value="UQ_con"/>
    <property type="match status" value="1"/>
</dbReference>